<gene>
    <name evidence="7" type="primary">LOC107120714</name>
</gene>
<name>A0ABM1KZ32_GEKJA</name>
<dbReference type="Pfam" id="PF00078">
    <property type="entry name" value="RVT_1"/>
    <property type="match status" value="1"/>
</dbReference>
<evidence type="ECO:0000259" key="5">
    <source>
        <dbReference type="PROSITE" id="PS51232"/>
    </source>
</evidence>
<protein>
    <recommendedName>
        <fullName evidence="2">ribonuclease H</fullName>
        <ecNumber evidence="2">3.1.26.4</ecNumber>
    </recommendedName>
</protein>
<dbReference type="PANTHER" id="PTHR45920">
    <property type="entry name" value="FORMIN HOMOLOGY 2 DOMAIN CONTAINING, ISOFORM I"/>
    <property type="match status" value="1"/>
</dbReference>
<dbReference type="InterPro" id="IPR011989">
    <property type="entry name" value="ARM-like"/>
</dbReference>
<dbReference type="InterPro" id="IPR016024">
    <property type="entry name" value="ARM-type_fold"/>
</dbReference>
<dbReference type="CDD" id="cd09275">
    <property type="entry name" value="RNase_HI_RT_DIRS1"/>
    <property type="match status" value="1"/>
</dbReference>
<dbReference type="PROSITE" id="PS51232">
    <property type="entry name" value="GBD_FH3"/>
    <property type="match status" value="1"/>
</dbReference>
<dbReference type="InterPro" id="IPR043128">
    <property type="entry name" value="Rev_trsase/Diguanyl_cyclase"/>
</dbReference>
<dbReference type="GeneID" id="107120714"/>
<dbReference type="InterPro" id="IPR056771">
    <property type="entry name" value="FH3_FHOD1-3-like"/>
</dbReference>
<feature type="compositionally biased region" description="Basic residues" evidence="4">
    <location>
        <begin position="560"/>
        <end position="569"/>
    </location>
</feature>
<organism evidence="6 7">
    <name type="scientific">Gekko japonicus</name>
    <name type="common">Schlegel's Japanese gecko</name>
    <dbReference type="NCBI Taxonomy" id="146911"/>
    <lineage>
        <taxon>Eukaryota</taxon>
        <taxon>Metazoa</taxon>
        <taxon>Chordata</taxon>
        <taxon>Craniata</taxon>
        <taxon>Vertebrata</taxon>
        <taxon>Euteleostomi</taxon>
        <taxon>Lepidosauria</taxon>
        <taxon>Squamata</taxon>
        <taxon>Bifurcata</taxon>
        <taxon>Gekkota</taxon>
        <taxon>Gekkonidae</taxon>
        <taxon>Gekkoninae</taxon>
        <taxon>Gekko</taxon>
    </lineage>
</organism>
<dbReference type="Gene3D" id="3.10.10.10">
    <property type="entry name" value="HIV Type 1 Reverse Transcriptase, subunit A, domain 1"/>
    <property type="match status" value="1"/>
</dbReference>
<evidence type="ECO:0000313" key="6">
    <source>
        <dbReference type="Proteomes" id="UP000694871"/>
    </source>
</evidence>
<dbReference type="SUPFAM" id="SSF48371">
    <property type="entry name" value="ARM repeat"/>
    <property type="match status" value="1"/>
</dbReference>
<feature type="compositionally biased region" description="Polar residues" evidence="4">
    <location>
        <begin position="570"/>
        <end position="588"/>
    </location>
</feature>
<dbReference type="SUPFAM" id="SSF56672">
    <property type="entry name" value="DNA/RNA polymerases"/>
    <property type="match status" value="1"/>
</dbReference>
<dbReference type="Proteomes" id="UP000694871">
    <property type="component" value="Unplaced"/>
</dbReference>
<dbReference type="CDD" id="cd03714">
    <property type="entry name" value="RT_DIRS1"/>
    <property type="match status" value="1"/>
</dbReference>
<dbReference type="EC" id="3.1.26.4" evidence="2"/>
<dbReference type="PANTHER" id="PTHR45920:SF3">
    <property type="entry name" value="FH1_FH2 DOMAIN-CONTAINING PROTEIN 3"/>
    <property type="match status" value="1"/>
</dbReference>
<sequence length="634" mass="72453">MSLRTYPYPHQITLTSYTDLVKRMAYALGLSVVQLQQQATDSVYDIVQLDTSSTLASPMSSIMPLLRRHIWMATLDLQDAYFHITIHPFHHQYLRFVVGHRHFQYTALPFGLSSTPRVFTKNMIVVAAFLRLQGMSIYPYIDDLLLGKCVMVLTDNTTALSYINRQGGTVSQRLCNLAIQLWKLCIDNDIFLVATHIPGHMNVQADHLSRVRLSLHDWGMNLKYLLLLFHKWGTPRVDVFANRSNRKSYDYKWRKFCSFLELVRTPVCGTAQKIDDENKAAYLYDMMVFDCVLKIRDLEYCCVVSNWFALWKQIENLFEKLYNSSGRELRRALFSLKQIFQDDKDLVHEFVVAEGLTCLIKVGAEADQNYQNYILRALGQIMLYVDGMNGVINHNETIQWLYTLIGSKFRLVVKTALKLLLVFVEYTESNAPLFIRAVSVVDEKRGLKPWSNVMEILEEKDGVDTELLVYAMTLVNKTLAALPDQDSFYDVVDCLEELGIEAVSQRHLNKKGADLDLVEQFNIYEMTLRHEDGDDNGEPPPSCRKDRRRASLGCPERRGLERRRSRRHSVQTVKSTLSAPASPCTQGSPPFARGHGQGVDELSEKGFEPETPPDLQSEEEAGSAFEDELTASSP</sequence>
<feature type="region of interest" description="Disordered" evidence="4">
    <location>
        <begin position="529"/>
        <end position="634"/>
    </location>
</feature>
<dbReference type="RefSeq" id="XP_015278969.1">
    <property type="nucleotide sequence ID" value="XM_015423483.1"/>
</dbReference>
<dbReference type="InterPro" id="IPR014768">
    <property type="entry name" value="GBD/FH3_dom"/>
</dbReference>
<dbReference type="Gene3D" id="3.30.70.270">
    <property type="match status" value="1"/>
</dbReference>
<evidence type="ECO:0000256" key="1">
    <source>
        <dbReference type="ARBA" id="ARBA00010879"/>
    </source>
</evidence>
<evidence type="ECO:0000313" key="7">
    <source>
        <dbReference type="RefSeq" id="XP_015278969.1"/>
    </source>
</evidence>
<evidence type="ECO:0000256" key="2">
    <source>
        <dbReference type="ARBA" id="ARBA00012180"/>
    </source>
</evidence>
<dbReference type="InterPro" id="IPR043502">
    <property type="entry name" value="DNA/RNA_pol_sf"/>
</dbReference>
<dbReference type="InterPro" id="IPR000477">
    <property type="entry name" value="RT_dom"/>
</dbReference>
<feature type="domain" description="GBD/FH3" evidence="5">
    <location>
        <begin position="244"/>
        <end position="614"/>
    </location>
</feature>
<feature type="non-terminal residue" evidence="7">
    <location>
        <position position="634"/>
    </location>
</feature>
<evidence type="ECO:0000256" key="3">
    <source>
        <dbReference type="ARBA" id="ARBA00023203"/>
    </source>
</evidence>
<dbReference type="Pfam" id="PF24959">
    <property type="entry name" value="FH3_FHOD1-3"/>
    <property type="match status" value="1"/>
</dbReference>
<proteinExistence type="inferred from homology"/>
<feature type="compositionally biased region" description="Acidic residues" evidence="4">
    <location>
        <begin position="616"/>
        <end position="634"/>
    </location>
</feature>
<dbReference type="Gene3D" id="1.25.10.10">
    <property type="entry name" value="Leucine-rich Repeat Variant"/>
    <property type="match status" value="1"/>
</dbReference>
<keyword evidence="3" id="KW-0009">Actin-binding</keyword>
<reference evidence="7" key="1">
    <citation type="submission" date="2025-08" db="UniProtKB">
        <authorList>
            <consortium name="RefSeq"/>
        </authorList>
    </citation>
    <scope>IDENTIFICATION</scope>
</reference>
<evidence type="ECO:0000256" key="4">
    <source>
        <dbReference type="SAM" id="MobiDB-lite"/>
    </source>
</evidence>
<accession>A0ABM1KZ32</accession>
<keyword evidence="6" id="KW-1185">Reference proteome</keyword>
<comment type="similarity">
    <text evidence="1">Belongs to the beta type-B retroviral polymerase family. HERV class-II K(HML-2) pol subfamily.</text>
</comment>